<feature type="domain" description="HAMP" evidence="5">
    <location>
        <begin position="320"/>
        <end position="373"/>
    </location>
</feature>
<dbReference type="SUPFAM" id="SSF55073">
    <property type="entry name" value="Nucleotide cyclase"/>
    <property type="match status" value="1"/>
</dbReference>
<comment type="cofactor">
    <cofactor evidence="1">
        <name>Mg(2+)</name>
        <dbReference type="ChEBI" id="CHEBI:18420"/>
    </cofactor>
</comment>
<gene>
    <name evidence="7" type="ORF">RED65_08904</name>
</gene>
<keyword evidence="8" id="KW-1185">Reference proteome</keyword>
<feature type="transmembrane region" description="Helical" evidence="4">
    <location>
        <begin position="296"/>
        <end position="318"/>
    </location>
</feature>
<dbReference type="Proteomes" id="UP000004263">
    <property type="component" value="Unassembled WGS sequence"/>
</dbReference>
<dbReference type="FunFam" id="3.30.70.270:FF:000001">
    <property type="entry name" value="Diguanylate cyclase domain protein"/>
    <property type="match status" value="1"/>
</dbReference>
<dbReference type="GO" id="GO:0007165">
    <property type="term" value="P:signal transduction"/>
    <property type="evidence" value="ECO:0007669"/>
    <property type="project" value="InterPro"/>
</dbReference>
<dbReference type="GO" id="GO:1902201">
    <property type="term" value="P:negative regulation of bacterial-type flagellum-dependent cell motility"/>
    <property type="evidence" value="ECO:0007669"/>
    <property type="project" value="TreeGrafter"/>
</dbReference>
<dbReference type="SUPFAM" id="SSF158472">
    <property type="entry name" value="HAMP domain-like"/>
    <property type="match status" value="1"/>
</dbReference>
<dbReference type="HOGENOM" id="CLU_471533_0_0_6"/>
<evidence type="ECO:0000256" key="1">
    <source>
        <dbReference type="ARBA" id="ARBA00001946"/>
    </source>
</evidence>
<dbReference type="EC" id="2.7.7.65" evidence="2"/>
<keyword evidence="4" id="KW-0472">Membrane</keyword>
<dbReference type="AlphaFoldDB" id="Q1N6U5"/>
<comment type="caution">
    <text evidence="7">The sequence shown here is derived from an EMBL/GenBank/DDBJ whole genome shotgun (WGS) entry which is preliminary data.</text>
</comment>
<dbReference type="CDD" id="cd06225">
    <property type="entry name" value="HAMP"/>
    <property type="match status" value="1"/>
</dbReference>
<dbReference type="GO" id="GO:0043709">
    <property type="term" value="P:cell adhesion involved in single-species biofilm formation"/>
    <property type="evidence" value="ECO:0007669"/>
    <property type="project" value="TreeGrafter"/>
</dbReference>
<dbReference type="InterPro" id="IPR000160">
    <property type="entry name" value="GGDEF_dom"/>
</dbReference>
<sequence>MIDFLIRSVPLFARIKLVYYLVGIETLALVCYIFFSFHSLQDKLHQYTVASNRSHLSHQLAIKAEQTQRVADSFIENGNQAAADHVAYVLEGMRKIIGEMLQQPNSKADQATITSIERHLLLYVETFDEVQVQRFLQSMLVEEDMANQASKAQYRVRKVLLSSSPVGLAQSEEIELLKILNELVMAEKQAYRYFNQLEAKQYDAALLHLKMAKTILDEGNHQLEAAYIDKLEEDIDRFESVLTEAVQRTRGYLYLLNVVMAAEISEVLYHSHLMVERETANMFVIRNHMKEELSGIIFNTFVFGALFYILVVLVSWAMGRSVIDPIKKLTQSFRQLARGALDTPIPKLESNDEMGDLAQAAEVFKHTNTHTKELLKRYQALSGELEGKVAKRTAELEQKNEELRLLSSTDRLTGVYNRMKLEEQIQHEISRAQRYKLDYSIVMLDVDYFKNVNDSFGHQVGDRVLKMFAVELQNNVRESDVVGRWGGEEFIISCSCTNADNAFSLAEKLREIIEHLDFGSGIACTASFGVSQYQLEDSLESLISRADNALYESKRMGRNKVSVK</sequence>
<dbReference type="Pfam" id="PF00990">
    <property type="entry name" value="GGDEF"/>
    <property type="match status" value="1"/>
</dbReference>
<protein>
    <recommendedName>
        <fullName evidence="2">diguanylate cyclase</fullName>
        <ecNumber evidence="2">2.7.7.65</ecNumber>
    </recommendedName>
</protein>
<comment type="catalytic activity">
    <reaction evidence="3">
        <text>2 GTP = 3',3'-c-di-GMP + 2 diphosphate</text>
        <dbReference type="Rhea" id="RHEA:24898"/>
        <dbReference type="ChEBI" id="CHEBI:33019"/>
        <dbReference type="ChEBI" id="CHEBI:37565"/>
        <dbReference type="ChEBI" id="CHEBI:58805"/>
        <dbReference type="EC" id="2.7.7.65"/>
    </reaction>
</comment>
<dbReference type="InterPro" id="IPR043128">
    <property type="entry name" value="Rev_trsase/Diguanyl_cyclase"/>
</dbReference>
<evidence type="ECO:0000313" key="7">
    <source>
        <dbReference type="EMBL" id="EAT13497.1"/>
    </source>
</evidence>
<dbReference type="GO" id="GO:0005886">
    <property type="term" value="C:plasma membrane"/>
    <property type="evidence" value="ECO:0007669"/>
    <property type="project" value="TreeGrafter"/>
</dbReference>
<feature type="domain" description="GGDEF" evidence="6">
    <location>
        <begin position="437"/>
        <end position="564"/>
    </location>
</feature>
<dbReference type="InterPro" id="IPR029787">
    <property type="entry name" value="Nucleotide_cyclase"/>
</dbReference>
<dbReference type="Pfam" id="PF00672">
    <property type="entry name" value="HAMP"/>
    <property type="match status" value="1"/>
</dbReference>
<dbReference type="Gene3D" id="6.10.340.10">
    <property type="match status" value="1"/>
</dbReference>
<dbReference type="SMART" id="SM00267">
    <property type="entry name" value="GGDEF"/>
    <property type="match status" value="1"/>
</dbReference>
<dbReference type="NCBIfam" id="TIGR00254">
    <property type="entry name" value="GGDEF"/>
    <property type="match status" value="1"/>
</dbReference>
<dbReference type="InterPro" id="IPR050469">
    <property type="entry name" value="Diguanylate_Cyclase"/>
</dbReference>
<evidence type="ECO:0000256" key="4">
    <source>
        <dbReference type="SAM" id="Phobius"/>
    </source>
</evidence>
<dbReference type="PROSITE" id="PS50887">
    <property type="entry name" value="GGDEF"/>
    <property type="match status" value="1"/>
</dbReference>
<evidence type="ECO:0000256" key="2">
    <source>
        <dbReference type="ARBA" id="ARBA00012528"/>
    </source>
</evidence>
<dbReference type="OrthoDB" id="9776960at2"/>
<dbReference type="Gene3D" id="3.30.70.270">
    <property type="match status" value="1"/>
</dbReference>
<dbReference type="GO" id="GO:0052621">
    <property type="term" value="F:diguanylate cyclase activity"/>
    <property type="evidence" value="ECO:0007669"/>
    <property type="project" value="UniProtKB-EC"/>
</dbReference>
<dbReference type="RefSeq" id="WP_007016918.1">
    <property type="nucleotide sequence ID" value="NZ_CH724113.1"/>
</dbReference>
<keyword evidence="4" id="KW-0812">Transmembrane</keyword>
<feature type="transmembrane region" description="Helical" evidence="4">
    <location>
        <begin position="17"/>
        <end position="35"/>
    </location>
</feature>
<dbReference type="EMBL" id="AAQH01000001">
    <property type="protein sequence ID" value="EAT13497.1"/>
    <property type="molecule type" value="Genomic_DNA"/>
</dbReference>
<organism evidence="7 8">
    <name type="scientific">Bermanella marisrubri</name>
    <dbReference type="NCBI Taxonomy" id="207949"/>
    <lineage>
        <taxon>Bacteria</taxon>
        <taxon>Pseudomonadati</taxon>
        <taxon>Pseudomonadota</taxon>
        <taxon>Gammaproteobacteria</taxon>
        <taxon>Oceanospirillales</taxon>
        <taxon>Oceanospirillaceae</taxon>
        <taxon>Bermanella</taxon>
    </lineage>
</organism>
<keyword evidence="4" id="KW-1133">Transmembrane helix</keyword>
<evidence type="ECO:0000259" key="5">
    <source>
        <dbReference type="PROSITE" id="PS50885"/>
    </source>
</evidence>
<name>Q1N6U5_9GAMM</name>
<proteinExistence type="predicted"/>
<reference evidence="7 8" key="1">
    <citation type="submission" date="2006-03" db="EMBL/GenBank/DDBJ databases">
        <authorList>
            <person name="Pinhassi J."/>
            <person name="Pedros-Alio C."/>
            <person name="Ferriera S."/>
            <person name="Johnson J."/>
            <person name="Kravitz S."/>
            <person name="Halpern A."/>
            <person name="Remington K."/>
            <person name="Beeson K."/>
            <person name="Tran B."/>
            <person name="Rogers Y.-H."/>
            <person name="Friedman R."/>
            <person name="Venter J.C."/>
        </authorList>
    </citation>
    <scope>NUCLEOTIDE SEQUENCE [LARGE SCALE GENOMIC DNA]</scope>
    <source>
        <strain evidence="7 8">RED65</strain>
    </source>
</reference>
<dbReference type="SMART" id="SM00304">
    <property type="entry name" value="HAMP"/>
    <property type="match status" value="1"/>
</dbReference>
<accession>Q1N6U5</accession>
<dbReference type="PANTHER" id="PTHR45138:SF9">
    <property type="entry name" value="DIGUANYLATE CYCLASE DGCM-RELATED"/>
    <property type="match status" value="1"/>
</dbReference>
<evidence type="ECO:0000313" key="8">
    <source>
        <dbReference type="Proteomes" id="UP000004263"/>
    </source>
</evidence>
<evidence type="ECO:0000256" key="3">
    <source>
        <dbReference type="ARBA" id="ARBA00034247"/>
    </source>
</evidence>
<evidence type="ECO:0000259" key="6">
    <source>
        <dbReference type="PROSITE" id="PS50887"/>
    </source>
</evidence>
<dbReference type="InterPro" id="IPR003660">
    <property type="entry name" value="HAMP_dom"/>
</dbReference>
<dbReference type="PROSITE" id="PS50885">
    <property type="entry name" value="HAMP"/>
    <property type="match status" value="1"/>
</dbReference>
<dbReference type="CDD" id="cd01949">
    <property type="entry name" value="GGDEF"/>
    <property type="match status" value="1"/>
</dbReference>
<dbReference type="STRING" id="207949.RED65_08904"/>
<dbReference type="PANTHER" id="PTHR45138">
    <property type="entry name" value="REGULATORY COMPONENTS OF SENSORY TRANSDUCTION SYSTEM"/>
    <property type="match status" value="1"/>
</dbReference>